<dbReference type="Proteomes" id="UP000267536">
    <property type="component" value="Unassembled WGS sequence"/>
</dbReference>
<dbReference type="Pfam" id="PF07987">
    <property type="entry name" value="DUF1775"/>
    <property type="match status" value="1"/>
</dbReference>
<dbReference type="EMBL" id="RKMH01000019">
    <property type="protein sequence ID" value="RPA57062.1"/>
    <property type="molecule type" value="Genomic_DNA"/>
</dbReference>
<keyword evidence="1" id="KW-0472">Membrane</keyword>
<accession>A0A3N4G286</accession>
<keyword evidence="1" id="KW-1133">Transmembrane helix</keyword>
<organism evidence="4 5">
    <name type="scientific">Gordonia oryzae</name>
    <dbReference type="NCBI Taxonomy" id="2487349"/>
    <lineage>
        <taxon>Bacteria</taxon>
        <taxon>Bacillati</taxon>
        <taxon>Actinomycetota</taxon>
        <taxon>Actinomycetes</taxon>
        <taxon>Mycobacteriales</taxon>
        <taxon>Gordoniaceae</taxon>
        <taxon>Gordonia</taxon>
    </lineage>
</organism>
<dbReference type="CDD" id="cd08545">
    <property type="entry name" value="YcnI_like"/>
    <property type="match status" value="1"/>
</dbReference>
<evidence type="ECO:0000259" key="3">
    <source>
        <dbReference type="Pfam" id="PF07987"/>
    </source>
</evidence>
<evidence type="ECO:0000313" key="5">
    <source>
        <dbReference type="Proteomes" id="UP000267536"/>
    </source>
</evidence>
<evidence type="ECO:0000313" key="4">
    <source>
        <dbReference type="EMBL" id="RPA57062.1"/>
    </source>
</evidence>
<dbReference type="AlphaFoldDB" id="A0A3N4G286"/>
<keyword evidence="2" id="KW-0732">Signal</keyword>
<dbReference type="OrthoDB" id="9810871at2"/>
<feature type="domain" description="YncI copper-binding" evidence="3">
    <location>
        <begin position="30"/>
        <end position="179"/>
    </location>
</feature>
<dbReference type="Gene3D" id="2.60.40.2230">
    <property type="entry name" value="Uncharacterised protein YcnI-like PF07987, DUF1775"/>
    <property type="match status" value="1"/>
</dbReference>
<gene>
    <name evidence="4" type="ORF">EF294_19500</name>
</gene>
<feature type="signal peptide" evidence="2">
    <location>
        <begin position="1"/>
        <end position="29"/>
    </location>
</feature>
<proteinExistence type="predicted"/>
<name>A0A3N4G286_9ACTN</name>
<feature type="transmembrane region" description="Helical" evidence="1">
    <location>
        <begin position="202"/>
        <end position="225"/>
    </location>
</feature>
<reference evidence="4 5" key="1">
    <citation type="submission" date="2018-11" db="EMBL/GenBank/DDBJ databases">
        <title>Draft genome sequence of Gordonia sp. RS15-1S isolated from rice stems.</title>
        <authorList>
            <person name="Muangham S."/>
        </authorList>
    </citation>
    <scope>NUCLEOTIDE SEQUENCE [LARGE SCALE GENOMIC DNA]</scope>
    <source>
        <strain evidence="4 5">RS15-1S</strain>
    </source>
</reference>
<dbReference type="InterPro" id="IPR012533">
    <property type="entry name" value="YcnI-copper_dom"/>
</dbReference>
<feature type="chain" id="PRO_5017993406" evidence="2">
    <location>
        <begin position="30"/>
        <end position="232"/>
    </location>
</feature>
<evidence type="ECO:0000256" key="1">
    <source>
        <dbReference type="SAM" id="Phobius"/>
    </source>
</evidence>
<protein>
    <submittedName>
        <fullName evidence="4">DUF1775 domain-containing protein</fullName>
    </submittedName>
</protein>
<comment type="caution">
    <text evidence="4">The sequence shown here is derived from an EMBL/GenBank/DDBJ whole genome shotgun (WGS) entry which is preliminary data.</text>
</comment>
<evidence type="ECO:0000256" key="2">
    <source>
        <dbReference type="SAM" id="SignalP"/>
    </source>
</evidence>
<sequence length="232" mass="23856">MMRRLVVVVLALAGAAVTLMIGLCGPASAHVKVSGVDATEGGYGVLTFRVPTESDTASTTELAVTFPDDTPIISVSTQPKPGWTVQVVKKSLPTPQKDDDGNEITQYVSQVIWKAQTPQAAIAPGNFDTFSVSAGPLPDKAALSLPAQQTYSDGTVVNWNEKAVSGQAEPEHPAPVLSLAAASGGHLGDQSMSDDSSSSPSWPGIAGLVIAIVALLVGVANLALIRKGRSSN</sequence>
<keyword evidence="1" id="KW-0812">Transmembrane</keyword>
<keyword evidence="5" id="KW-1185">Reference proteome</keyword>
<dbReference type="InterPro" id="IPR038507">
    <property type="entry name" value="YcnI-like_sf"/>
</dbReference>